<evidence type="ECO:0000259" key="5">
    <source>
        <dbReference type="PROSITE" id="PS50002"/>
    </source>
</evidence>
<keyword evidence="7" id="KW-1185">Reference proteome</keyword>
<evidence type="ECO:0000313" key="7">
    <source>
        <dbReference type="Proteomes" id="UP000193642"/>
    </source>
</evidence>
<feature type="compositionally biased region" description="Polar residues" evidence="3">
    <location>
        <begin position="334"/>
        <end position="346"/>
    </location>
</feature>
<keyword evidence="4" id="KW-0472">Membrane</keyword>
<proteinExistence type="predicted"/>
<comment type="caution">
    <text evidence="6">The sequence shown here is derived from an EMBL/GenBank/DDBJ whole genome shotgun (WGS) entry which is preliminary data.</text>
</comment>
<feature type="compositionally biased region" description="Basic and acidic residues" evidence="3">
    <location>
        <begin position="253"/>
        <end position="264"/>
    </location>
</feature>
<evidence type="ECO:0000256" key="4">
    <source>
        <dbReference type="SAM" id="Phobius"/>
    </source>
</evidence>
<keyword evidence="4" id="KW-1133">Transmembrane helix</keyword>
<dbReference type="STRING" id="329046.A0A1Y2CV46"/>
<protein>
    <recommendedName>
        <fullName evidence="5">SH3 domain-containing protein</fullName>
    </recommendedName>
</protein>
<evidence type="ECO:0000256" key="1">
    <source>
        <dbReference type="ARBA" id="ARBA00022443"/>
    </source>
</evidence>
<dbReference type="InterPro" id="IPR036028">
    <property type="entry name" value="SH3-like_dom_sf"/>
</dbReference>
<accession>A0A1Y2CV46</accession>
<evidence type="ECO:0000256" key="3">
    <source>
        <dbReference type="SAM" id="MobiDB-lite"/>
    </source>
</evidence>
<keyword evidence="1 2" id="KW-0728">SH3 domain</keyword>
<feature type="compositionally biased region" description="Basic and acidic residues" evidence="3">
    <location>
        <begin position="226"/>
        <end position="245"/>
    </location>
</feature>
<evidence type="ECO:0000313" key="6">
    <source>
        <dbReference type="EMBL" id="ORY50883.1"/>
    </source>
</evidence>
<evidence type="ECO:0000256" key="2">
    <source>
        <dbReference type="PROSITE-ProRule" id="PRU00192"/>
    </source>
</evidence>
<dbReference type="PROSITE" id="PS50002">
    <property type="entry name" value="SH3"/>
    <property type="match status" value="1"/>
</dbReference>
<dbReference type="AlphaFoldDB" id="A0A1Y2CV46"/>
<gene>
    <name evidence="6" type="ORF">BCR33DRAFT_712851</name>
</gene>
<dbReference type="SUPFAM" id="SSF50044">
    <property type="entry name" value="SH3-domain"/>
    <property type="match status" value="1"/>
</dbReference>
<feature type="transmembrane region" description="Helical" evidence="4">
    <location>
        <begin position="5"/>
        <end position="24"/>
    </location>
</feature>
<dbReference type="InterPro" id="IPR001452">
    <property type="entry name" value="SH3_domain"/>
</dbReference>
<feature type="domain" description="SH3" evidence="5">
    <location>
        <begin position="453"/>
        <end position="514"/>
    </location>
</feature>
<dbReference type="SMART" id="SM00326">
    <property type="entry name" value="SH3"/>
    <property type="match status" value="1"/>
</dbReference>
<dbReference type="Gene3D" id="2.30.30.40">
    <property type="entry name" value="SH3 Domains"/>
    <property type="match status" value="1"/>
</dbReference>
<dbReference type="EMBL" id="MCGO01000006">
    <property type="protein sequence ID" value="ORY50883.1"/>
    <property type="molecule type" value="Genomic_DNA"/>
</dbReference>
<name>A0A1Y2CV46_9FUNG</name>
<feature type="transmembrane region" description="Helical" evidence="4">
    <location>
        <begin position="30"/>
        <end position="52"/>
    </location>
</feature>
<feature type="compositionally biased region" description="Polar residues" evidence="3">
    <location>
        <begin position="292"/>
        <end position="310"/>
    </location>
</feature>
<feature type="region of interest" description="Disordered" evidence="3">
    <location>
        <begin position="225"/>
        <end position="382"/>
    </location>
</feature>
<keyword evidence="4" id="KW-0812">Transmembrane</keyword>
<dbReference type="OrthoDB" id="5340910at2759"/>
<reference evidence="6 7" key="1">
    <citation type="submission" date="2016-07" db="EMBL/GenBank/DDBJ databases">
        <title>Pervasive Adenine N6-methylation of Active Genes in Fungi.</title>
        <authorList>
            <consortium name="DOE Joint Genome Institute"/>
            <person name="Mondo S.J."/>
            <person name="Dannebaum R.O."/>
            <person name="Kuo R.C."/>
            <person name="Labutti K."/>
            <person name="Haridas S."/>
            <person name="Kuo A."/>
            <person name="Salamov A."/>
            <person name="Ahrendt S.R."/>
            <person name="Lipzen A."/>
            <person name="Sullivan W."/>
            <person name="Andreopoulos W.B."/>
            <person name="Clum A."/>
            <person name="Lindquist E."/>
            <person name="Daum C."/>
            <person name="Ramamoorthy G.K."/>
            <person name="Gryganskyi A."/>
            <person name="Culley D."/>
            <person name="Magnuson J.K."/>
            <person name="James T.Y."/>
            <person name="O'Malley M.A."/>
            <person name="Stajich J.E."/>
            <person name="Spatafora J.W."/>
            <person name="Visel A."/>
            <person name="Grigoriev I.V."/>
        </authorList>
    </citation>
    <scope>NUCLEOTIDE SEQUENCE [LARGE SCALE GENOMIC DNA]</scope>
    <source>
        <strain evidence="6 7">JEL800</strain>
    </source>
</reference>
<sequence>MSAAVLNVIFFLITAGLGGVGLWWKNKLLLYTYSGVSVLWIAFCLLQMLLLLNAATIDGLSQNTGFMGNDAINYYRTTTTTTTSVVTATVTSAKPTFTLTATANSTSGTNTTLTAIPSATATVVDPNAVPVGGQKRGRRDDETTVTTFSASALPTASFNRTVNGTHLSTVTSRNITASTSATITTATASSSIAQPIVLTLEPIIYGFHIILLLVASIFAPLTARNSESRKYDDDEEDYRNYREDRFDQEEIDTAPRRYVLEERSISSNDRSGRDVTPISNERERPPRGASNAAGSLSRGQPTTPSGTGTRKYQAGPHNAEVVPTLATRRDIYSVYTNNSSDNSRQPDNPRAPPRKDREQPPVQAPKVSPLASSPDAAKAKEAKVRCKFCEEKMTVSESKTHVCAAGGKVEATAAKPATAGKAPTTPVIAVQPPVVVAAPVPSRKPRIDSEEKLDGKKVKVVKRFVPTASDELALEIGDVVFVEETFGDGWGHGKNLASDESGAFPLHSVSLTARSAKNRVQSVYGYRK</sequence>
<organism evidence="6 7">
    <name type="scientific">Rhizoclosmatium globosum</name>
    <dbReference type="NCBI Taxonomy" id="329046"/>
    <lineage>
        <taxon>Eukaryota</taxon>
        <taxon>Fungi</taxon>
        <taxon>Fungi incertae sedis</taxon>
        <taxon>Chytridiomycota</taxon>
        <taxon>Chytridiomycota incertae sedis</taxon>
        <taxon>Chytridiomycetes</taxon>
        <taxon>Chytridiales</taxon>
        <taxon>Chytriomycetaceae</taxon>
        <taxon>Rhizoclosmatium</taxon>
    </lineage>
</organism>
<dbReference type="Proteomes" id="UP000193642">
    <property type="component" value="Unassembled WGS sequence"/>
</dbReference>